<dbReference type="EMBL" id="FOIE01000014">
    <property type="protein sequence ID" value="SET99065.1"/>
    <property type="molecule type" value="Genomic_DNA"/>
</dbReference>
<dbReference type="Proteomes" id="UP000198507">
    <property type="component" value="Unassembled WGS sequence"/>
</dbReference>
<accession>A0A1I0IPG6</accession>
<dbReference type="AlphaFoldDB" id="A0A1I0IPG6"/>
<keyword evidence="2" id="KW-1133">Transmembrane helix</keyword>
<keyword evidence="4" id="KW-1185">Reference proteome</keyword>
<feature type="region of interest" description="Disordered" evidence="1">
    <location>
        <begin position="12"/>
        <end position="57"/>
    </location>
</feature>
<sequence length="348" mass="37041">MKNTRCLFRYSRHRQAEHPHEAPMTMGLAQASDAPGPRGRAGGAGREPVVPRRGRIAGDTSEDGWDLVLFMPALTDVLDDDGIPDPEKFAHRAEQLAEWKPGLRKGARVPIPTSDRATGRRSTRATALLAEPSCGAVSEGWARDACVDWAARRSGPFRPRSITVPAMTGLWRSTQQPNWLFAVVGVGGAVLGGVLGAIATAVVSDDSDGPAPVEPRAPEVEITSYGQNRETPVVEGGMVSLSGQVSDLGPGQTVWPFDRHAGNSDLYAHSGPCPVAENGRWTCAPFGIGEDTDPAGTEFIVFAAVVDDADVPELVATEVERSHGDFLPVDAKGEPRSIVHHSVKVKRG</sequence>
<evidence type="ECO:0000256" key="2">
    <source>
        <dbReference type="SAM" id="Phobius"/>
    </source>
</evidence>
<keyword evidence="2" id="KW-0812">Transmembrane</keyword>
<protein>
    <submittedName>
        <fullName evidence="3">Uncharacterized protein</fullName>
    </submittedName>
</protein>
<proteinExistence type="predicted"/>
<reference evidence="4" key="1">
    <citation type="submission" date="2016-10" db="EMBL/GenBank/DDBJ databases">
        <authorList>
            <person name="Varghese N."/>
            <person name="Submissions S."/>
        </authorList>
    </citation>
    <scope>NUCLEOTIDE SEQUENCE [LARGE SCALE GENOMIC DNA]</scope>
    <source>
        <strain evidence="4">DSM 44209</strain>
    </source>
</reference>
<name>A0A1I0IPG6_9ACTN</name>
<evidence type="ECO:0000313" key="3">
    <source>
        <dbReference type="EMBL" id="SET99065.1"/>
    </source>
</evidence>
<evidence type="ECO:0000256" key="1">
    <source>
        <dbReference type="SAM" id="MobiDB-lite"/>
    </source>
</evidence>
<gene>
    <name evidence="3" type="ORF">SAMN04488546_4570</name>
</gene>
<keyword evidence="2" id="KW-0472">Membrane</keyword>
<evidence type="ECO:0000313" key="4">
    <source>
        <dbReference type="Proteomes" id="UP000198507"/>
    </source>
</evidence>
<feature type="transmembrane region" description="Helical" evidence="2">
    <location>
        <begin position="179"/>
        <end position="203"/>
    </location>
</feature>
<organism evidence="3 4">
    <name type="scientific">Geodermatophilus poikilotrophus</name>
    <dbReference type="NCBI Taxonomy" id="1333667"/>
    <lineage>
        <taxon>Bacteria</taxon>
        <taxon>Bacillati</taxon>
        <taxon>Actinomycetota</taxon>
        <taxon>Actinomycetes</taxon>
        <taxon>Geodermatophilales</taxon>
        <taxon>Geodermatophilaceae</taxon>
        <taxon>Geodermatophilus</taxon>
    </lineage>
</organism>